<dbReference type="EMBL" id="WJKJ01000261">
    <property type="protein sequence ID" value="MBD3365117.1"/>
    <property type="molecule type" value="Genomic_DNA"/>
</dbReference>
<sequence>MTKRHALLLFFLPLLTGLAKTKDPRDLEFPTRLEFTPHQVDYHTLSNGIEVFFVEDHEVPLTDIHFFIKAGENRIPGEYAGLAEICAYLITEGGSRTVPKRVFEDSLKNFGASFYGYSGTDEASFTLHLLSKHIPELLPMVVEAIRQPALPENQLAVNKGQYLIGYQSRNSEPSSVASRIFKKLIYGKNSPDVRETTPENLAKITLEKIAEFHKANYRPEHMMIGVAGDFEPKVMLDLLERYLGNWENPSENPWEEIPTYLDPAPGGVYYVHWPEAVQSNVRMGYEGIYRDAPDYPASRLFVEIYGGSWGSRLIKQVRVEKGYAYVAYGVLSSGFTEPGTFRILTSTKTETTVDAIQLILEITRDMKTKGVTEDELRFSKTSWLASFPAYYAEPEQVLFDRMRYAKYDFPLDFWDKLPDKIEPLEVTDVNAFASRFIETEKLVILVLGDSTAFHGSLSDIGEVTIIDPEEY</sequence>
<dbReference type="GO" id="GO:0046872">
    <property type="term" value="F:metal ion binding"/>
    <property type="evidence" value="ECO:0007669"/>
    <property type="project" value="InterPro"/>
</dbReference>
<dbReference type="InterPro" id="IPR011765">
    <property type="entry name" value="Pept_M16_N"/>
</dbReference>
<protein>
    <recommendedName>
        <fullName evidence="5">Insulinase family protein</fullName>
    </recommendedName>
</protein>
<feature type="domain" description="Peptidase M16 C-terminal" evidence="2">
    <location>
        <begin position="203"/>
        <end position="379"/>
    </location>
</feature>
<dbReference type="PANTHER" id="PTHR11851">
    <property type="entry name" value="METALLOPROTEASE"/>
    <property type="match status" value="1"/>
</dbReference>
<evidence type="ECO:0000259" key="2">
    <source>
        <dbReference type="Pfam" id="PF05193"/>
    </source>
</evidence>
<feature type="domain" description="Peptidase M16 N-terminal" evidence="1">
    <location>
        <begin position="56"/>
        <end position="178"/>
    </location>
</feature>
<proteinExistence type="predicted"/>
<dbReference type="Pfam" id="PF05193">
    <property type="entry name" value="Peptidase_M16_C"/>
    <property type="match status" value="1"/>
</dbReference>
<dbReference type="Pfam" id="PF00675">
    <property type="entry name" value="Peptidase_M16"/>
    <property type="match status" value="1"/>
</dbReference>
<dbReference type="AlphaFoldDB" id="A0A9D5KA76"/>
<dbReference type="Gene3D" id="3.30.830.10">
    <property type="entry name" value="Metalloenzyme, LuxS/M16 peptidase-like"/>
    <property type="match status" value="2"/>
</dbReference>
<accession>A0A9D5KA76</accession>
<reference evidence="3" key="1">
    <citation type="submission" date="2019-11" db="EMBL/GenBank/DDBJ databases">
        <title>Microbial mats filling the niche in hypersaline microbial mats.</title>
        <authorList>
            <person name="Wong H.L."/>
            <person name="Macleod F.I."/>
            <person name="White R.A. III"/>
            <person name="Burns B.P."/>
        </authorList>
    </citation>
    <scope>NUCLEOTIDE SEQUENCE</scope>
    <source>
        <strain evidence="3">Bin_327</strain>
    </source>
</reference>
<evidence type="ECO:0008006" key="5">
    <source>
        <dbReference type="Google" id="ProtNLM"/>
    </source>
</evidence>
<dbReference type="InterPro" id="IPR007863">
    <property type="entry name" value="Peptidase_M16_C"/>
</dbReference>
<evidence type="ECO:0000313" key="3">
    <source>
        <dbReference type="EMBL" id="MBD3365117.1"/>
    </source>
</evidence>
<organism evidence="3 4">
    <name type="scientific">candidate division WOR-3 bacterium</name>
    <dbReference type="NCBI Taxonomy" id="2052148"/>
    <lineage>
        <taxon>Bacteria</taxon>
        <taxon>Bacteria division WOR-3</taxon>
    </lineage>
</organism>
<dbReference type="InterPro" id="IPR011249">
    <property type="entry name" value="Metalloenz_LuxS/M16"/>
</dbReference>
<evidence type="ECO:0000313" key="4">
    <source>
        <dbReference type="Proteomes" id="UP000630660"/>
    </source>
</evidence>
<gene>
    <name evidence="3" type="ORF">GF359_07870</name>
</gene>
<dbReference type="Proteomes" id="UP000630660">
    <property type="component" value="Unassembled WGS sequence"/>
</dbReference>
<dbReference type="InterPro" id="IPR050361">
    <property type="entry name" value="MPP/UQCRC_Complex"/>
</dbReference>
<evidence type="ECO:0000259" key="1">
    <source>
        <dbReference type="Pfam" id="PF00675"/>
    </source>
</evidence>
<dbReference type="PANTHER" id="PTHR11851:SF225">
    <property type="entry name" value="NON-PEPTIDASE HOMOLOG YMXG"/>
    <property type="match status" value="1"/>
</dbReference>
<comment type="caution">
    <text evidence="3">The sequence shown here is derived from an EMBL/GenBank/DDBJ whole genome shotgun (WGS) entry which is preliminary data.</text>
</comment>
<dbReference type="SUPFAM" id="SSF63411">
    <property type="entry name" value="LuxS/MPP-like metallohydrolase"/>
    <property type="match status" value="2"/>
</dbReference>
<name>A0A9D5KA76_UNCW3</name>